<feature type="transmembrane region" description="Helical" evidence="1">
    <location>
        <begin position="299"/>
        <end position="317"/>
    </location>
</feature>
<feature type="transmembrane region" description="Helical" evidence="1">
    <location>
        <begin position="215"/>
        <end position="237"/>
    </location>
</feature>
<reference evidence="2 3" key="1">
    <citation type="submission" date="2024-09" db="EMBL/GenBank/DDBJ databases">
        <authorList>
            <person name="Sun Q."/>
            <person name="Mori K."/>
        </authorList>
    </citation>
    <scope>NUCLEOTIDE SEQUENCE [LARGE SCALE GENOMIC DNA]</scope>
    <source>
        <strain evidence="2 3">TBRC 1851</strain>
    </source>
</reference>
<accession>A0ABV6UA50</accession>
<comment type="caution">
    <text evidence="2">The sequence shown here is derived from an EMBL/GenBank/DDBJ whole genome shotgun (WGS) entry which is preliminary data.</text>
</comment>
<gene>
    <name evidence="2" type="ORF">ACFHYQ_22370</name>
</gene>
<feature type="transmembrane region" description="Helical" evidence="1">
    <location>
        <begin position="323"/>
        <end position="345"/>
    </location>
</feature>
<keyword evidence="1" id="KW-0812">Transmembrane</keyword>
<evidence type="ECO:0000313" key="2">
    <source>
        <dbReference type="EMBL" id="MFC0865042.1"/>
    </source>
</evidence>
<dbReference type="Proteomes" id="UP001589870">
    <property type="component" value="Unassembled WGS sequence"/>
</dbReference>
<protein>
    <recommendedName>
        <fullName evidence="4">FtsX-like permease family protein</fullName>
    </recommendedName>
</protein>
<evidence type="ECO:0008006" key="4">
    <source>
        <dbReference type="Google" id="ProtNLM"/>
    </source>
</evidence>
<evidence type="ECO:0000313" key="3">
    <source>
        <dbReference type="Proteomes" id="UP001589870"/>
    </source>
</evidence>
<feature type="transmembrane region" description="Helical" evidence="1">
    <location>
        <begin position="658"/>
        <end position="680"/>
    </location>
</feature>
<organism evidence="2 3">
    <name type="scientific">Sphaerimonospora cavernae</name>
    <dbReference type="NCBI Taxonomy" id="1740611"/>
    <lineage>
        <taxon>Bacteria</taxon>
        <taxon>Bacillati</taxon>
        <taxon>Actinomycetota</taxon>
        <taxon>Actinomycetes</taxon>
        <taxon>Streptosporangiales</taxon>
        <taxon>Streptosporangiaceae</taxon>
        <taxon>Sphaerimonospora</taxon>
    </lineage>
</organism>
<feature type="transmembrane region" description="Helical" evidence="1">
    <location>
        <begin position="572"/>
        <end position="605"/>
    </location>
</feature>
<sequence>MTGAAIMTASLLFCLMVVAVYSGWDQREAARGAEPVKNKKDPAIVLYSEGGDAVGTVPHSVIYVEPLSPSAPPPPGLPRWPRPGEAFLSPELIRAGQAEKITGRYGTFGGTIGSEGLASPGERLAYVRPIVDHHREWLRIARIGSSKAMPIGDSLNRVPIGQFLSTLAITLGGAALVLLVVAARVGSATRDRRTQLLAALGGTGWHRTLVTVGEALPAVILGTVLGALPYLAMMTVTTRLPISGFVVSPSDLRTWSWAVPLMMSAACLIALLVVASLHRIRLDGRTTRPRTFAVEVPRWRLVAGLAGLFLVIVTPYLPKVAGFLSYIGGTALLWGMLPSAAGVAVRWMGERVARFGLRGGRGVALVAGRWAHARPGVVVRLVAVIVIGLGVITQAQVWTSRLGDAGQNAEFLQQRLGDSVLLVTAPSLTPEKIRSFRDKLPSESELFAFYRPEDPTKPTVVRTDCAAIREIGLSCDEPPMQLSNGDLRARVLDGSIGLGSSATTLRQGDIYRGTASTDGLAIISPLRTEAAPLWQVKIAAHQAFGRAHVERPFDAWLLGADRLVSMADWIRLLTVLILAILLITVVFSSAAEFLVFTASVAPLAVLTEQRRFLMRIALWNLTLPALLAVVIGVAVAAWQGNFFIAISGSGTFSWDITAAGTAAAVVLAVGLGLAGGIGAVRAADRWRPAAD</sequence>
<name>A0ABV6UA50_9ACTN</name>
<evidence type="ECO:0000256" key="1">
    <source>
        <dbReference type="SAM" id="Phobius"/>
    </source>
</evidence>
<feature type="transmembrane region" description="Helical" evidence="1">
    <location>
        <begin position="617"/>
        <end position="638"/>
    </location>
</feature>
<feature type="transmembrane region" description="Helical" evidence="1">
    <location>
        <begin position="163"/>
        <end position="183"/>
    </location>
</feature>
<keyword evidence="3" id="KW-1185">Reference proteome</keyword>
<keyword evidence="1" id="KW-0472">Membrane</keyword>
<dbReference type="EMBL" id="JBHMQT010000047">
    <property type="protein sequence ID" value="MFC0865042.1"/>
    <property type="molecule type" value="Genomic_DNA"/>
</dbReference>
<proteinExistence type="predicted"/>
<feature type="transmembrane region" description="Helical" evidence="1">
    <location>
        <begin position="257"/>
        <end position="278"/>
    </location>
</feature>
<keyword evidence="1" id="KW-1133">Transmembrane helix</keyword>
<dbReference type="RefSeq" id="WP_394303088.1">
    <property type="nucleotide sequence ID" value="NZ_JBHMQT010000047.1"/>
</dbReference>
<feature type="transmembrane region" description="Helical" evidence="1">
    <location>
        <begin position="377"/>
        <end position="398"/>
    </location>
</feature>